<proteinExistence type="predicted"/>
<reference evidence="1" key="1">
    <citation type="submission" date="2020-08" db="EMBL/GenBank/DDBJ databases">
        <title>Multicomponent nature underlies the extraordinary mechanical properties of spider dragline silk.</title>
        <authorList>
            <person name="Kono N."/>
            <person name="Nakamura H."/>
            <person name="Mori M."/>
            <person name="Yoshida Y."/>
            <person name="Ohtoshi R."/>
            <person name="Malay A.D."/>
            <person name="Moran D.A.P."/>
            <person name="Tomita M."/>
            <person name="Numata K."/>
            <person name="Arakawa K."/>
        </authorList>
    </citation>
    <scope>NUCLEOTIDE SEQUENCE</scope>
</reference>
<protein>
    <submittedName>
        <fullName evidence="1">Uncharacterized protein</fullName>
    </submittedName>
</protein>
<keyword evidence="2" id="KW-1185">Reference proteome</keyword>
<comment type="caution">
    <text evidence="1">The sequence shown here is derived from an EMBL/GenBank/DDBJ whole genome shotgun (WGS) entry which is preliminary data.</text>
</comment>
<name>A0A8X6S9C2_TRICX</name>
<evidence type="ECO:0000313" key="1">
    <source>
        <dbReference type="EMBL" id="GFY08086.1"/>
    </source>
</evidence>
<accession>A0A8X6S9C2</accession>
<dbReference type="AlphaFoldDB" id="A0A8X6S9C2"/>
<sequence>MATLFQPTQEVKREGKMQNRKLNIRSLDLVLPCAIRFLISSPSTTEDSLCGRDWCTSNLSWLRVITLWDREVWELGDFNTLPQLINRWDGPMVTSEQPWTRRFLLARDLVNVLARARAEHLPYQGRSVQYRKHEVVHYPAETLGFAELE</sequence>
<dbReference type="Proteomes" id="UP000887159">
    <property type="component" value="Unassembled WGS sequence"/>
</dbReference>
<dbReference type="EMBL" id="BMAU01021280">
    <property type="protein sequence ID" value="GFY08086.1"/>
    <property type="molecule type" value="Genomic_DNA"/>
</dbReference>
<gene>
    <name evidence="1" type="ORF">TNCV_1355021</name>
</gene>
<evidence type="ECO:0000313" key="2">
    <source>
        <dbReference type="Proteomes" id="UP000887159"/>
    </source>
</evidence>
<organism evidence="1 2">
    <name type="scientific">Trichonephila clavipes</name>
    <name type="common">Golden silk orbweaver</name>
    <name type="synonym">Nephila clavipes</name>
    <dbReference type="NCBI Taxonomy" id="2585209"/>
    <lineage>
        <taxon>Eukaryota</taxon>
        <taxon>Metazoa</taxon>
        <taxon>Ecdysozoa</taxon>
        <taxon>Arthropoda</taxon>
        <taxon>Chelicerata</taxon>
        <taxon>Arachnida</taxon>
        <taxon>Araneae</taxon>
        <taxon>Araneomorphae</taxon>
        <taxon>Entelegynae</taxon>
        <taxon>Araneoidea</taxon>
        <taxon>Nephilidae</taxon>
        <taxon>Trichonephila</taxon>
    </lineage>
</organism>